<dbReference type="EMBL" id="JALDAY010000003">
    <property type="protein sequence ID" value="MCI3271648.1"/>
    <property type="molecule type" value="Genomic_DNA"/>
</dbReference>
<dbReference type="PROSITE" id="PS00086">
    <property type="entry name" value="CYTOCHROME_P450"/>
    <property type="match status" value="1"/>
</dbReference>
<keyword evidence="2" id="KW-0503">Monooxygenase</keyword>
<evidence type="ECO:0000313" key="3">
    <source>
        <dbReference type="EMBL" id="MCI3271648.1"/>
    </source>
</evidence>
<keyword evidence="2" id="KW-0349">Heme</keyword>
<protein>
    <submittedName>
        <fullName evidence="3">Cytochrome P450</fullName>
    </submittedName>
</protein>
<dbReference type="Proteomes" id="UP001165269">
    <property type="component" value="Unassembled WGS sequence"/>
</dbReference>
<reference evidence="3" key="1">
    <citation type="submission" date="2022-03" db="EMBL/GenBank/DDBJ databases">
        <title>Streptomyces 7R015 and 7R016 isolated from Barleria lupulina in Thailand.</title>
        <authorList>
            <person name="Kanchanasin P."/>
            <person name="Phongsopitanun W."/>
            <person name="Tanasupawat S."/>
        </authorList>
    </citation>
    <scope>NUCLEOTIDE SEQUENCE</scope>
    <source>
        <strain evidence="3">7R015</strain>
    </source>
</reference>
<comment type="caution">
    <text evidence="3">The sequence shown here is derived from an EMBL/GenBank/DDBJ whole genome shotgun (WGS) entry which is preliminary data.</text>
</comment>
<keyword evidence="2" id="KW-0479">Metal-binding</keyword>
<organism evidence="3 4">
    <name type="scientific">Streptomyces cylindrosporus</name>
    <dbReference type="NCBI Taxonomy" id="2927583"/>
    <lineage>
        <taxon>Bacteria</taxon>
        <taxon>Bacillati</taxon>
        <taxon>Actinomycetota</taxon>
        <taxon>Actinomycetes</taxon>
        <taxon>Kitasatosporales</taxon>
        <taxon>Streptomycetaceae</taxon>
        <taxon>Streptomyces</taxon>
    </lineage>
</organism>
<dbReference type="SUPFAM" id="SSF48264">
    <property type="entry name" value="Cytochrome P450"/>
    <property type="match status" value="1"/>
</dbReference>
<dbReference type="InterPro" id="IPR001128">
    <property type="entry name" value="Cyt_P450"/>
</dbReference>
<gene>
    <name evidence="3" type="ORF">MQP27_11045</name>
</gene>
<sequence length="407" mass="44057">MNDAVHLTPELVENPTGAYTGLRSRPGLAHVVLPGLDTPVRLITRHEDVKEALTEPRLVRDRSTVPDSEMPDPQAELLAQGLGGIPPEYARYLTGHLALFDGAEHTRRRNPLTRAFTARRVAALRPFVEKTAQALIESLAGREQADLLGEFAYPLCTAVICALVGVDAADQDRVCGWIRDFAYGDGSRALEGLGGIVEFTLDLVARRRGEPADDLVSALLADGGMTDDEIVTVFFLLINTGITPPALFLAHAVLALLDHPDQLERLRAEPELLGRAVPELLRHVTLVRMGATLYATEDFAFAGTRLKKGEAVTVALFAADHDPAAYDTPERLDVTREFGRGDGHLAFGHGPHYCIGAALGRLVTGVVFEELLVRRPAAPVLAVDRADVAFGHWPGDGFHLLGLPVRL</sequence>
<keyword evidence="2" id="KW-0560">Oxidoreductase</keyword>
<keyword evidence="4" id="KW-1185">Reference proteome</keyword>
<comment type="similarity">
    <text evidence="1 2">Belongs to the cytochrome P450 family.</text>
</comment>
<dbReference type="InterPro" id="IPR036396">
    <property type="entry name" value="Cyt_P450_sf"/>
</dbReference>
<dbReference type="PANTHER" id="PTHR46696">
    <property type="entry name" value="P450, PUTATIVE (EUROFUNG)-RELATED"/>
    <property type="match status" value="1"/>
</dbReference>
<dbReference type="InterPro" id="IPR017972">
    <property type="entry name" value="Cyt_P450_CS"/>
</dbReference>
<evidence type="ECO:0000256" key="2">
    <source>
        <dbReference type="RuleBase" id="RU000461"/>
    </source>
</evidence>
<evidence type="ECO:0000313" key="4">
    <source>
        <dbReference type="Proteomes" id="UP001165269"/>
    </source>
</evidence>
<dbReference type="PRINTS" id="PR00359">
    <property type="entry name" value="BP450"/>
</dbReference>
<dbReference type="PANTHER" id="PTHR46696:SF1">
    <property type="entry name" value="CYTOCHROME P450 YJIB-RELATED"/>
    <property type="match status" value="1"/>
</dbReference>
<dbReference type="Gene3D" id="1.10.630.10">
    <property type="entry name" value="Cytochrome P450"/>
    <property type="match status" value="1"/>
</dbReference>
<name>A0ABS9Y357_9ACTN</name>
<dbReference type="RefSeq" id="WP_242764418.1">
    <property type="nucleotide sequence ID" value="NZ_JALDAY010000003.1"/>
</dbReference>
<accession>A0ABS9Y357</accession>
<dbReference type="InterPro" id="IPR002397">
    <property type="entry name" value="Cyt_P450_B"/>
</dbReference>
<keyword evidence="2" id="KW-0408">Iron</keyword>
<evidence type="ECO:0000256" key="1">
    <source>
        <dbReference type="ARBA" id="ARBA00010617"/>
    </source>
</evidence>
<dbReference type="Pfam" id="PF00067">
    <property type="entry name" value="p450"/>
    <property type="match status" value="1"/>
</dbReference>
<proteinExistence type="inferred from homology"/>